<evidence type="ECO:0000256" key="10">
    <source>
        <dbReference type="SAM" id="Phobius"/>
    </source>
</evidence>
<dbReference type="GO" id="GO:0015421">
    <property type="term" value="F:ABC-type oligopeptide transporter activity"/>
    <property type="evidence" value="ECO:0007669"/>
    <property type="project" value="TreeGrafter"/>
</dbReference>
<dbReference type="CDD" id="cd18547">
    <property type="entry name" value="ABC_6TM_Tm288_like"/>
    <property type="match status" value="1"/>
</dbReference>
<dbReference type="Pfam" id="PF00005">
    <property type="entry name" value="ABC_tran"/>
    <property type="match status" value="1"/>
</dbReference>
<feature type="transmembrane region" description="Helical" evidence="10">
    <location>
        <begin position="115"/>
        <end position="135"/>
    </location>
</feature>
<evidence type="ECO:0000256" key="6">
    <source>
        <dbReference type="ARBA" id="ARBA00022840"/>
    </source>
</evidence>
<dbReference type="GO" id="GO:0005524">
    <property type="term" value="F:ATP binding"/>
    <property type="evidence" value="ECO:0007669"/>
    <property type="project" value="UniProtKB-KW"/>
</dbReference>
<dbReference type="Gene3D" id="1.20.1560.10">
    <property type="entry name" value="ABC transporter type 1, transmembrane domain"/>
    <property type="match status" value="1"/>
</dbReference>
<dbReference type="PANTHER" id="PTHR43394">
    <property type="entry name" value="ATP-DEPENDENT PERMEASE MDL1, MITOCHONDRIAL"/>
    <property type="match status" value="1"/>
</dbReference>
<dbReference type="InterPro" id="IPR017871">
    <property type="entry name" value="ABC_transporter-like_CS"/>
</dbReference>
<dbReference type="PROSITE" id="PS50929">
    <property type="entry name" value="ABC_TM1F"/>
    <property type="match status" value="1"/>
</dbReference>
<keyword evidence="6" id="KW-0067">ATP-binding</keyword>
<sequence>MSNQHHNNNQQIKKTDTQPPMRMGRRGGPMAMMPGEKARDFKGTFKRLLKYLGKYNLLILFVLSLSAGSTVFAILGPKILGRATTQIFEGVAAKISGTGNGIDFTAVGSILTRVALLYVISAFLNFLQGYVNAGISMDITYRFRQDIAAKINRLPLQYFDRVSQGEVLSRVTNDVDTVSQTLNQSLSQIITSSTSVIGILIMMLSISWTMTLIALVSVPLSMVVIRLIVKKSQKYFVQQQEYLGHVNGHVEEMFGGHIVIKAFNAEAESVNTFNRLNTTLYSSAWTSQFLSHLMMPTMRLISNFSYVAVSILGGYLVIRKSISVGDIQAFIQYVRSFNEPLMQIANISNILQQTAAAAERVFEFLNEPEEVPETENPVQLDHIEGRVEFRNVRFGYNPDEIIIKDFSFIAEPGQKIAIVGPTGAGKTTLVKLLMRFYDVDDGAILIDGHNIQDFTRADLRKLFAMVLQDTWLFNASIAENICYGCEGGANPDQIIQAATTAHVDHFIRTMPGGYDMVLNEDASNISAGQKQLLTIARAVVGDPPMLILDEATSSVDTRTEVLIQQAMDRLMKGRTSFIIAHRLSTIRDADLILVMRDGDIVEQGSHQDLLDQNGFYAELYYSQFALQPV</sequence>
<reference evidence="14" key="1">
    <citation type="submission" date="2017-05" db="EMBL/GenBank/DDBJ databases">
        <authorList>
            <person name="Kirkegaard R."/>
            <person name="Mcilroy J S."/>
        </authorList>
    </citation>
    <scope>NUCLEOTIDE SEQUENCE [LARGE SCALE GENOMIC DNA]</scope>
</reference>
<dbReference type="InterPro" id="IPR039421">
    <property type="entry name" value="Type_1_exporter"/>
</dbReference>
<evidence type="ECO:0000259" key="11">
    <source>
        <dbReference type="PROSITE" id="PS50893"/>
    </source>
</evidence>
<dbReference type="FunFam" id="1.20.1560.10:FF:000011">
    <property type="entry name" value="Multidrug ABC transporter ATP-binding protein"/>
    <property type="match status" value="1"/>
</dbReference>
<feature type="region of interest" description="Disordered" evidence="9">
    <location>
        <begin position="1"/>
        <end position="33"/>
    </location>
</feature>
<keyword evidence="7 10" id="KW-1133">Transmembrane helix</keyword>
<dbReference type="PROSITE" id="PS00211">
    <property type="entry name" value="ABC_TRANSPORTER_1"/>
    <property type="match status" value="1"/>
</dbReference>
<proteinExistence type="predicted"/>
<dbReference type="InterPro" id="IPR011527">
    <property type="entry name" value="ABC1_TM_dom"/>
</dbReference>
<evidence type="ECO:0000256" key="5">
    <source>
        <dbReference type="ARBA" id="ARBA00022741"/>
    </source>
</evidence>
<dbReference type="Proteomes" id="UP000195514">
    <property type="component" value="Chromosome I"/>
</dbReference>
<dbReference type="SUPFAM" id="SSF90123">
    <property type="entry name" value="ABC transporter transmembrane region"/>
    <property type="match status" value="1"/>
</dbReference>
<dbReference type="SMART" id="SM00382">
    <property type="entry name" value="AAA"/>
    <property type="match status" value="1"/>
</dbReference>
<evidence type="ECO:0000259" key="12">
    <source>
        <dbReference type="PROSITE" id="PS50929"/>
    </source>
</evidence>
<evidence type="ECO:0000256" key="3">
    <source>
        <dbReference type="ARBA" id="ARBA00022475"/>
    </source>
</evidence>
<evidence type="ECO:0000256" key="1">
    <source>
        <dbReference type="ARBA" id="ARBA00004651"/>
    </source>
</evidence>
<dbReference type="CDD" id="cd03254">
    <property type="entry name" value="ABCC_Glucan_exporter_like"/>
    <property type="match status" value="1"/>
</dbReference>
<gene>
    <name evidence="13" type="ORF">CFX1CAM_0688</name>
</gene>
<comment type="subcellular location">
    <subcellularLocation>
        <location evidence="1">Cell membrane</location>
        <topology evidence="1">Multi-pass membrane protein</topology>
    </subcellularLocation>
</comment>
<dbReference type="GO" id="GO:0005886">
    <property type="term" value="C:plasma membrane"/>
    <property type="evidence" value="ECO:0007669"/>
    <property type="project" value="UniProtKB-SubCell"/>
</dbReference>
<dbReference type="FunFam" id="3.40.50.300:FF:000287">
    <property type="entry name" value="Multidrug ABC transporter ATP-binding protein"/>
    <property type="match status" value="1"/>
</dbReference>
<dbReference type="SUPFAM" id="SSF52540">
    <property type="entry name" value="P-loop containing nucleoside triphosphate hydrolases"/>
    <property type="match status" value="1"/>
</dbReference>
<evidence type="ECO:0008006" key="15">
    <source>
        <dbReference type="Google" id="ProtNLM"/>
    </source>
</evidence>
<dbReference type="PROSITE" id="PS50893">
    <property type="entry name" value="ABC_TRANSPORTER_2"/>
    <property type="match status" value="1"/>
</dbReference>
<evidence type="ECO:0000313" key="14">
    <source>
        <dbReference type="Proteomes" id="UP000195514"/>
    </source>
</evidence>
<evidence type="ECO:0000256" key="8">
    <source>
        <dbReference type="ARBA" id="ARBA00023136"/>
    </source>
</evidence>
<dbReference type="AlphaFoldDB" id="A0A1Y6K262"/>
<dbReference type="InterPro" id="IPR003439">
    <property type="entry name" value="ABC_transporter-like_ATP-bd"/>
</dbReference>
<feature type="domain" description="ABC transporter" evidence="11">
    <location>
        <begin position="387"/>
        <end position="622"/>
    </location>
</feature>
<keyword evidence="4 10" id="KW-0812">Transmembrane</keyword>
<name>A0A1Y6K262_9CHLR</name>
<dbReference type="InterPro" id="IPR003593">
    <property type="entry name" value="AAA+_ATPase"/>
</dbReference>
<dbReference type="PANTHER" id="PTHR43394:SF1">
    <property type="entry name" value="ATP-BINDING CASSETTE SUB-FAMILY B MEMBER 10, MITOCHONDRIAL"/>
    <property type="match status" value="1"/>
</dbReference>
<evidence type="ECO:0000256" key="7">
    <source>
        <dbReference type="ARBA" id="ARBA00022989"/>
    </source>
</evidence>
<keyword evidence="14" id="KW-1185">Reference proteome</keyword>
<keyword evidence="3" id="KW-1003">Cell membrane</keyword>
<dbReference type="InterPro" id="IPR036640">
    <property type="entry name" value="ABC1_TM_sf"/>
</dbReference>
<dbReference type="Gene3D" id="3.40.50.300">
    <property type="entry name" value="P-loop containing nucleotide triphosphate hydrolases"/>
    <property type="match status" value="1"/>
</dbReference>
<feature type="transmembrane region" description="Helical" evidence="10">
    <location>
        <begin position="55"/>
        <end position="75"/>
    </location>
</feature>
<keyword evidence="2" id="KW-0813">Transport</keyword>
<protein>
    <recommendedName>
        <fullName evidence="15">ABC transporter ATP-binding protein</fullName>
    </recommendedName>
</protein>
<dbReference type="EMBL" id="LT859958">
    <property type="protein sequence ID" value="SMX53753.1"/>
    <property type="molecule type" value="Genomic_DNA"/>
</dbReference>
<feature type="compositionally biased region" description="Low complexity" evidence="9">
    <location>
        <begin position="1"/>
        <end position="11"/>
    </location>
</feature>
<keyword evidence="8 10" id="KW-0472">Membrane</keyword>
<feature type="domain" description="ABC transmembrane type-1" evidence="12">
    <location>
        <begin position="60"/>
        <end position="353"/>
    </location>
</feature>
<evidence type="ECO:0000256" key="4">
    <source>
        <dbReference type="ARBA" id="ARBA00022692"/>
    </source>
</evidence>
<keyword evidence="5" id="KW-0547">Nucleotide-binding</keyword>
<organism evidence="13 14">
    <name type="scientific">Candidatus Brevifilum fermentans</name>
    <dbReference type="NCBI Taxonomy" id="1986204"/>
    <lineage>
        <taxon>Bacteria</taxon>
        <taxon>Bacillati</taxon>
        <taxon>Chloroflexota</taxon>
        <taxon>Anaerolineae</taxon>
        <taxon>Anaerolineales</taxon>
        <taxon>Anaerolineaceae</taxon>
        <taxon>Candidatus Brevifilum</taxon>
    </lineage>
</organism>
<evidence type="ECO:0000256" key="9">
    <source>
        <dbReference type="SAM" id="MobiDB-lite"/>
    </source>
</evidence>
<evidence type="ECO:0000313" key="13">
    <source>
        <dbReference type="EMBL" id="SMX53753.1"/>
    </source>
</evidence>
<dbReference type="GO" id="GO:0016887">
    <property type="term" value="F:ATP hydrolysis activity"/>
    <property type="evidence" value="ECO:0007669"/>
    <property type="project" value="InterPro"/>
</dbReference>
<dbReference type="Pfam" id="PF00664">
    <property type="entry name" value="ABC_membrane"/>
    <property type="match status" value="1"/>
</dbReference>
<evidence type="ECO:0000256" key="2">
    <source>
        <dbReference type="ARBA" id="ARBA00022448"/>
    </source>
</evidence>
<dbReference type="InterPro" id="IPR027417">
    <property type="entry name" value="P-loop_NTPase"/>
</dbReference>
<dbReference type="KEGG" id="abat:CFX1CAM_0688"/>
<accession>A0A1Y6K262</accession>
<dbReference type="OrthoDB" id="9762778at2"/>